<dbReference type="EMBL" id="MN738883">
    <property type="protein sequence ID" value="QHT29855.1"/>
    <property type="molecule type" value="Genomic_DNA"/>
</dbReference>
<feature type="compositionally biased region" description="Basic residues" evidence="1">
    <location>
        <begin position="244"/>
        <end position="282"/>
    </location>
</feature>
<sequence>MDPSIYLLHPGTSVYKGDTELYMNGVGEGDRPFVADPSRPVYLAMDSEAAKEYGVVLEFVVRGTEPLALVNLSDPGTMSAIYRGADLAVQDILVHNFGYQGDKARPGAGVRNSVHARDSALATYLCHQGYDGYALTTAPATDFGGHFHPEMGICRGQDRLEFVRVMSDEEEIRRQQEKRIQKSIGVKRKSRRSSLSPSAASGPAGAATGGPMALFMDEDEEMDAPNAAAVYSTPPKPARSLFGGKRRQGHKTHKSRKGRKTCKTCKTWKRSKARKSRKNGKK</sequence>
<accession>A0A6C0ERD2</accession>
<protein>
    <submittedName>
        <fullName evidence="2">Uncharacterized protein</fullName>
    </submittedName>
</protein>
<feature type="compositionally biased region" description="Basic and acidic residues" evidence="1">
    <location>
        <begin position="171"/>
        <end position="180"/>
    </location>
</feature>
<proteinExistence type="predicted"/>
<feature type="compositionally biased region" description="Low complexity" evidence="1">
    <location>
        <begin position="193"/>
        <end position="211"/>
    </location>
</feature>
<reference evidence="2" key="1">
    <citation type="journal article" date="2020" name="Nature">
        <title>Giant virus diversity and host interactions through global metagenomics.</title>
        <authorList>
            <person name="Schulz F."/>
            <person name="Roux S."/>
            <person name="Paez-Espino D."/>
            <person name="Jungbluth S."/>
            <person name="Walsh D.A."/>
            <person name="Denef V.J."/>
            <person name="McMahon K.D."/>
            <person name="Konstantinidis K.T."/>
            <person name="Eloe-Fadrosh E.A."/>
            <person name="Kyrpides N.C."/>
            <person name="Woyke T."/>
        </authorList>
    </citation>
    <scope>NUCLEOTIDE SEQUENCE</scope>
    <source>
        <strain evidence="2">GVMAG-M-3300009068-24</strain>
    </source>
</reference>
<name>A0A6C0ERD2_9ZZZZ</name>
<organism evidence="2">
    <name type="scientific">viral metagenome</name>
    <dbReference type="NCBI Taxonomy" id="1070528"/>
    <lineage>
        <taxon>unclassified sequences</taxon>
        <taxon>metagenomes</taxon>
        <taxon>organismal metagenomes</taxon>
    </lineage>
</organism>
<evidence type="ECO:0000256" key="1">
    <source>
        <dbReference type="SAM" id="MobiDB-lite"/>
    </source>
</evidence>
<dbReference type="AlphaFoldDB" id="A0A6C0ERD2"/>
<feature type="region of interest" description="Disordered" evidence="1">
    <location>
        <begin position="170"/>
        <end position="282"/>
    </location>
</feature>
<evidence type="ECO:0000313" key="2">
    <source>
        <dbReference type="EMBL" id="QHT29855.1"/>
    </source>
</evidence>